<dbReference type="GO" id="GO:0016020">
    <property type="term" value="C:membrane"/>
    <property type="evidence" value="ECO:0007669"/>
    <property type="project" value="UniProtKB-SubCell"/>
</dbReference>
<dbReference type="PANTHER" id="PTHR12560:SF0">
    <property type="entry name" value="LD18904P"/>
    <property type="match status" value="1"/>
</dbReference>
<dbReference type="InterPro" id="IPR006634">
    <property type="entry name" value="TLC-dom"/>
</dbReference>
<evidence type="ECO:0000256" key="3">
    <source>
        <dbReference type="ARBA" id="ARBA00004991"/>
    </source>
</evidence>
<feature type="transmembrane region" description="Helical" evidence="10">
    <location>
        <begin position="134"/>
        <end position="153"/>
    </location>
</feature>
<dbReference type="CDD" id="cd00086">
    <property type="entry name" value="homeodomain"/>
    <property type="match status" value="1"/>
</dbReference>
<dbReference type="SMART" id="SM00724">
    <property type="entry name" value="TLC"/>
    <property type="match status" value="1"/>
</dbReference>
<sequence>MIRRILERNVFENLGLKLGIPARATQHQSSNPELERRYASLMLERGQKPDHKVLTQLAKEVGLEVRQVQRWLRKQGGGHRLTRMDKFCESGWRFVCYTLLWSYGFLVTVNKPWFWNTTNCFTDYSRQGVDNDIWWYYTVSAGFYWSLFLTQFFDVKRKDFWLMFTHHVVTIGLLVFSLTASFTRIGSLILVLHDTADGPLEFAKMANYAQRFKLCDLVFSVFVILWIVTRICIYPLHILRSTLFELANEIGIWPAYYLFNGLLCSLFIMHIVWTYYIVKIALKAVSTKEEIKDSRSSSEDGDEDETSKSD</sequence>
<comment type="subcellular location">
    <subcellularLocation>
        <location evidence="1">Membrane</location>
        <topology evidence="1">Multi-pass membrane protein</topology>
    </subcellularLocation>
</comment>
<evidence type="ECO:0000256" key="1">
    <source>
        <dbReference type="ARBA" id="ARBA00004141"/>
    </source>
</evidence>
<dbReference type="EMBL" id="CAJVCH010570449">
    <property type="protein sequence ID" value="CAG7834955.1"/>
    <property type="molecule type" value="Genomic_DNA"/>
</dbReference>
<organism evidence="12 13">
    <name type="scientific">Allacma fusca</name>
    <dbReference type="NCBI Taxonomy" id="39272"/>
    <lineage>
        <taxon>Eukaryota</taxon>
        <taxon>Metazoa</taxon>
        <taxon>Ecdysozoa</taxon>
        <taxon>Arthropoda</taxon>
        <taxon>Hexapoda</taxon>
        <taxon>Collembola</taxon>
        <taxon>Symphypleona</taxon>
        <taxon>Sminthuridae</taxon>
        <taxon>Allacma</taxon>
    </lineage>
</organism>
<evidence type="ECO:0000259" key="11">
    <source>
        <dbReference type="PROSITE" id="PS50922"/>
    </source>
</evidence>
<feature type="transmembrane region" description="Helical" evidence="10">
    <location>
        <begin position="256"/>
        <end position="278"/>
    </location>
</feature>
<dbReference type="GO" id="GO:0050291">
    <property type="term" value="F:sphingosine N-acyltransferase activity"/>
    <property type="evidence" value="ECO:0007669"/>
    <property type="project" value="InterPro"/>
</dbReference>
<comment type="pathway">
    <text evidence="3">Sphingolipid metabolism.</text>
</comment>
<dbReference type="PANTHER" id="PTHR12560">
    <property type="entry name" value="LONGEVITY ASSURANCE FACTOR 1 LAG1"/>
    <property type="match status" value="1"/>
</dbReference>
<evidence type="ECO:0000256" key="2">
    <source>
        <dbReference type="ARBA" id="ARBA00004760"/>
    </source>
</evidence>
<dbReference type="PROSITE" id="PS50922">
    <property type="entry name" value="TLC"/>
    <property type="match status" value="1"/>
</dbReference>
<evidence type="ECO:0000256" key="7">
    <source>
        <dbReference type="ARBA" id="ARBA00023136"/>
    </source>
</evidence>
<dbReference type="InterPro" id="IPR001356">
    <property type="entry name" value="HD"/>
</dbReference>
<feature type="transmembrane region" description="Helical" evidence="10">
    <location>
        <begin position="160"/>
        <end position="179"/>
    </location>
</feature>
<keyword evidence="4 8" id="KW-0812">Transmembrane</keyword>
<accession>A0A8J2LK15</accession>
<dbReference type="PIRSF" id="PIRSF005225">
    <property type="entry name" value="LAG1_LAC1"/>
    <property type="match status" value="1"/>
</dbReference>
<evidence type="ECO:0000313" key="12">
    <source>
        <dbReference type="EMBL" id="CAG7834955.1"/>
    </source>
</evidence>
<dbReference type="OrthoDB" id="537032at2759"/>
<protein>
    <recommendedName>
        <fullName evidence="11">TLC domain-containing protein</fullName>
    </recommendedName>
</protein>
<comment type="pathway">
    <text evidence="2">Lipid metabolism; sphingolipid metabolism.</text>
</comment>
<proteinExistence type="predicted"/>
<evidence type="ECO:0000256" key="6">
    <source>
        <dbReference type="ARBA" id="ARBA00023098"/>
    </source>
</evidence>
<keyword evidence="6" id="KW-0443">Lipid metabolism</keyword>
<evidence type="ECO:0000256" key="5">
    <source>
        <dbReference type="ARBA" id="ARBA00022989"/>
    </source>
</evidence>
<dbReference type="Proteomes" id="UP000708208">
    <property type="component" value="Unassembled WGS sequence"/>
</dbReference>
<keyword evidence="7 8" id="KW-0472">Membrane</keyword>
<feature type="region of interest" description="Disordered" evidence="9">
    <location>
        <begin position="288"/>
        <end position="310"/>
    </location>
</feature>
<evidence type="ECO:0000313" key="13">
    <source>
        <dbReference type="Proteomes" id="UP000708208"/>
    </source>
</evidence>
<dbReference type="GO" id="GO:0003677">
    <property type="term" value="F:DNA binding"/>
    <property type="evidence" value="ECO:0007669"/>
    <property type="project" value="InterPro"/>
</dbReference>
<dbReference type="InterPro" id="IPR016439">
    <property type="entry name" value="Lag1/Lac1-like"/>
</dbReference>
<keyword evidence="5 10" id="KW-1133">Transmembrane helix</keyword>
<dbReference type="AlphaFoldDB" id="A0A8J2LK15"/>
<evidence type="ECO:0000256" key="8">
    <source>
        <dbReference type="PROSITE-ProRule" id="PRU00205"/>
    </source>
</evidence>
<feature type="compositionally biased region" description="Basic and acidic residues" evidence="9">
    <location>
        <begin position="288"/>
        <end position="298"/>
    </location>
</feature>
<feature type="compositionally biased region" description="Acidic residues" evidence="9">
    <location>
        <begin position="299"/>
        <end position="310"/>
    </location>
</feature>
<gene>
    <name evidence="12" type="ORF">AFUS01_LOCUS44391</name>
</gene>
<reference evidence="12" key="1">
    <citation type="submission" date="2021-06" db="EMBL/GenBank/DDBJ databases">
        <authorList>
            <person name="Hodson N. C."/>
            <person name="Mongue J. A."/>
            <person name="Jaron S. K."/>
        </authorList>
    </citation>
    <scope>NUCLEOTIDE SEQUENCE</scope>
</reference>
<keyword evidence="13" id="KW-1185">Reference proteome</keyword>
<comment type="caution">
    <text evidence="12">The sequence shown here is derived from an EMBL/GenBank/DDBJ whole genome shotgun (WGS) entry which is preliminary data.</text>
</comment>
<feature type="domain" description="TLC" evidence="11">
    <location>
        <begin position="85"/>
        <end position="286"/>
    </location>
</feature>
<name>A0A8J2LK15_9HEXA</name>
<evidence type="ECO:0000256" key="9">
    <source>
        <dbReference type="SAM" id="MobiDB-lite"/>
    </source>
</evidence>
<evidence type="ECO:0000256" key="10">
    <source>
        <dbReference type="SAM" id="Phobius"/>
    </source>
</evidence>
<feature type="transmembrane region" description="Helical" evidence="10">
    <location>
        <begin position="214"/>
        <end position="236"/>
    </location>
</feature>
<dbReference type="GO" id="GO:0046513">
    <property type="term" value="P:ceramide biosynthetic process"/>
    <property type="evidence" value="ECO:0007669"/>
    <property type="project" value="InterPro"/>
</dbReference>
<evidence type="ECO:0000256" key="4">
    <source>
        <dbReference type="ARBA" id="ARBA00022692"/>
    </source>
</evidence>
<dbReference type="Pfam" id="PF03798">
    <property type="entry name" value="TRAM_LAG1_CLN8"/>
    <property type="match status" value="1"/>
</dbReference>
<feature type="transmembrane region" description="Helical" evidence="10">
    <location>
        <begin position="94"/>
        <end position="114"/>
    </location>
</feature>